<protein>
    <submittedName>
        <fullName evidence="1">Uncharacterized protein</fullName>
    </submittedName>
</protein>
<keyword evidence="2" id="KW-1185">Reference proteome</keyword>
<reference evidence="1 2" key="1">
    <citation type="journal article" date="2020" name="Cell">
        <title>Large-Scale Comparative Analyses of Tick Genomes Elucidate Their Genetic Diversity and Vector Capacities.</title>
        <authorList>
            <consortium name="Tick Genome and Microbiome Consortium (TIGMIC)"/>
            <person name="Jia N."/>
            <person name="Wang J."/>
            <person name="Shi W."/>
            <person name="Du L."/>
            <person name="Sun Y."/>
            <person name="Zhan W."/>
            <person name="Jiang J.F."/>
            <person name="Wang Q."/>
            <person name="Zhang B."/>
            <person name="Ji P."/>
            <person name="Bell-Sakyi L."/>
            <person name="Cui X.M."/>
            <person name="Yuan T.T."/>
            <person name="Jiang B.G."/>
            <person name="Yang W.F."/>
            <person name="Lam T.T."/>
            <person name="Chang Q.C."/>
            <person name="Ding S.J."/>
            <person name="Wang X.J."/>
            <person name="Zhu J.G."/>
            <person name="Ruan X.D."/>
            <person name="Zhao L."/>
            <person name="Wei J.T."/>
            <person name="Ye R.Z."/>
            <person name="Que T.C."/>
            <person name="Du C.H."/>
            <person name="Zhou Y.H."/>
            <person name="Cheng J.X."/>
            <person name="Dai P.F."/>
            <person name="Guo W.B."/>
            <person name="Han X.H."/>
            <person name="Huang E.J."/>
            <person name="Li L.F."/>
            <person name="Wei W."/>
            <person name="Gao Y.C."/>
            <person name="Liu J.Z."/>
            <person name="Shao H.Z."/>
            <person name="Wang X."/>
            <person name="Wang C.C."/>
            <person name="Yang T.C."/>
            <person name="Huo Q.B."/>
            <person name="Li W."/>
            <person name="Chen H.Y."/>
            <person name="Chen S.E."/>
            <person name="Zhou L.G."/>
            <person name="Ni X.B."/>
            <person name="Tian J.H."/>
            <person name="Sheng Y."/>
            <person name="Liu T."/>
            <person name="Pan Y.S."/>
            <person name="Xia L.Y."/>
            <person name="Li J."/>
            <person name="Zhao F."/>
            <person name="Cao W.C."/>
        </authorList>
    </citation>
    <scope>NUCLEOTIDE SEQUENCE [LARGE SCALE GENOMIC DNA]</scope>
    <source>
        <strain evidence="1">Iper-2018</strain>
    </source>
</reference>
<comment type="caution">
    <text evidence="1">The sequence shown here is derived from an EMBL/GenBank/DDBJ whole genome shotgun (WGS) entry which is preliminary data.</text>
</comment>
<accession>A0AC60QR25</accession>
<sequence>MHAHIIDDYHLILKKFIALSYCDVFDVCDRYRMLARQLLDLFGRTEQHQGFLDYFENTWVGRPHKDPRFPISSWNRKHVTESLHHLQQALPTAFYGTAFQGTTFL</sequence>
<evidence type="ECO:0000313" key="2">
    <source>
        <dbReference type="Proteomes" id="UP000805193"/>
    </source>
</evidence>
<gene>
    <name evidence="1" type="ORF">HPB47_016429</name>
</gene>
<dbReference type="Proteomes" id="UP000805193">
    <property type="component" value="Unassembled WGS sequence"/>
</dbReference>
<proteinExistence type="predicted"/>
<organism evidence="1 2">
    <name type="scientific">Ixodes persulcatus</name>
    <name type="common">Taiga tick</name>
    <dbReference type="NCBI Taxonomy" id="34615"/>
    <lineage>
        <taxon>Eukaryota</taxon>
        <taxon>Metazoa</taxon>
        <taxon>Ecdysozoa</taxon>
        <taxon>Arthropoda</taxon>
        <taxon>Chelicerata</taxon>
        <taxon>Arachnida</taxon>
        <taxon>Acari</taxon>
        <taxon>Parasitiformes</taxon>
        <taxon>Ixodida</taxon>
        <taxon>Ixodoidea</taxon>
        <taxon>Ixodidae</taxon>
        <taxon>Ixodinae</taxon>
        <taxon>Ixodes</taxon>
    </lineage>
</organism>
<name>A0AC60QR25_IXOPE</name>
<dbReference type="EMBL" id="JABSTQ010005138">
    <property type="protein sequence ID" value="KAG0440028.1"/>
    <property type="molecule type" value="Genomic_DNA"/>
</dbReference>
<evidence type="ECO:0000313" key="1">
    <source>
        <dbReference type="EMBL" id="KAG0440028.1"/>
    </source>
</evidence>